<dbReference type="InterPro" id="IPR013087">
    <property type="entry name" value="Znf_C2H2_type"/>
</dbReference>
<name>A0A452G240_CAPHI</name>
<evidence type="ECO:0000313" key="15">
    <source>
        <dbReference type="Ensembl" id="ENSCHIP00000030471.1"/>
    </source>
</evidence>
<dbReference type="PANTHER" id="PTHR24381:SF390">
    <property type="entry name" value="ZINC FINGER PROTEIN 37 HOMOLOG"/>
    <property type="match status" value="1"/>
</dbReference>
<comment type="subcellular location">
    <subcellularLocation>
        <location evidence="1">Nucleus</location>
    </subcellularLocation>
</comment>
<reference evidence="15 16" key="1">
    <citation type="submission" date="2016-04" db="EMBL/GenBank/DDBJ databases">
        <title>Polished mammalian reference genomes with single-molecule sequencing and chromosome conformation capture applied to the Capra hircus genome.</title>
        <authorList>
            <person name="Bickhart D.M."/>
            <person name="Koren S."/>
            <person name="Rosen B."/>
            <person name="Hastie A."/>
            <person name="Liachko I."/>
            <person name="Sullivan S.T."/>
            <person name="Burton J."/>
            <person name="Sayre B.L."/>
            <person name="Huson H.J."/>
            <person name="Lee J."/>
            <person name="Lam E."/>
            <person name="Kelley C.M."/>
            <person name="Hutchison J.L."/>
            <person name="Zhou Y."/>
            <person name="Sun J."/>
            <person name="Crisa A."/>
            <person name="Schwartz J.C."/>
            <person name="Hammond J.A."/>
            <person name="Schroeder S.G."/>
            <person name="Liu G.E."/>
            <person name="Dunham M."/>
            <person name="Shendure J."/>
            <person name="Sonstegard T.S."/>
            <person name="Phillippy A.M."/>
            <person name="Van Tassell C.P."/>
            <person name="Smith T.P."/>
        </authorList>
    </citation>
    <scope>NUCLEOTIDE SEQUENCE [LARGE SCALE GENOMIC DNA]</scope>
</reference>
<dbReference type="Proteomes" id="UP000291000">
    <property type="component" value="Chromosome 18"/>
</dbReference>
<dbReference type="CDD" id="cd07765">
    <property type="entry name" value="KRAB_A-box"/>
    <property type="match status" value="1"/>
</dbReference>
<protein>
    <submittedName>
        <fullName evidence="15">Zinc finger protein 114</fullName>
    </submittedName>
</protein>
<dbReference type="EMBL" id="LWLT01000020">
    <property type="status" value="NOT_ANNOTATED_CDS"/>
    <property type="molecule type" value="Genomic_DNA"/>
</dbReference>
<dbReference type="Ensembl" id="ENSCHIT00000038331.1">
    <property type="protein sequence ID" value="ENSCHIP00000030459.1"/>
    <property type="gene ID" value="ENSCHIG00000025224.1"/>
</dbReference>
<dbReference type="Bgee" id="ENSCHIG00000025224">
    <property type="expression patterns" value="Expressed in testis and 15 other cell types or tissues"/>
</dbReference>
<dbReference type="SMART" id="SM00349">
    <property type="entry name" value="KRAB"/>
    <property type="match status" value="1"/>
</dbReference>
<dbReference type="FunFam" id="3.30.160.60:FF:001498">
    <property type="entry name" value="Zinc finger protein 404"/>
    <property type="match status" value="1"/>
</dbReference>
<dbReference type="KEGG" id="chx:102176069"/>
<dbReference type="SMR" id="A0A452G240"/>
<dbReference type="OMA" id="YVYQSFL"/>
<reference evidence="15" key="2">
    <citation type="submission" date="2025-05" db="UniProtKB">
        <authorList>
            <consortium name="Ensembl"/>
        </authorList>
    </citation>
    <scope>IDENTIFICATION</scope>
</reference>
<keyword evidence="8" id="KW-0238">DNA-binding</keyword>
<dbReference type="PROSITE" id="PS00028">
    <property type="entry name" value="ZINC_FINGER_C2H2_1"/>
    <property type="match status" value="4"/>
</dbReference>
<dbReference type="RefSeq" id="XP_017918183.1">
    <property type="nucleotide sequence ID" value="XM_018062694.1"/>
</dbReference>
<dbReference type="FunFam" id="3.30.160.60:FF:001325">
    <property type="entry name" value="zinc finger protein 200"/>
    <property type="match status" value="1"/>
</dbReference>
<organism evidence="15 16">
    <name type="scientific">Capra hircus</name>
    <name type="common">Goat</name>
    <dbReference type="NCBI Taxonomy" id="9925"/>
    <lineage>
        <taxon>Eukaryota</taxon>
        <taxon>Metazoa</taxon>
        <taxon>Chordata</taxon>
        <taxon>Craniata</taxon>
        <taxon>Vertebrata</taxon>
        <taxon>Euteleostomi</taxon>
        <taxon>Mammalia</taxon>
        <taxon>Eutheria</taxon>
        <taxon>Laurasiatheria</taxon>
        <taxon>Artiodactyla</taxon>
        <taxon>Ruminantia</taxon>
        <taxon>Pecora</taxon>
        <taxon>Bovidae</taxon>
        <taxon>Caprinae</taxon>
        <taxon>Capra</taxon>
    </lineage>
</organism>
<dbReference type="PANTHER" id="PTHR24381">
    <property type="entry name" value="ZINC FINGER PROTEIN"/>
    <property type="match status" value="1"/>
</dbReference>
<keyword evidence="16" id="KW-1185">Reference proteome</keyword>
<feature type="compositionally biased region" description="Polar residues" evidence="12">
    <location>
        <begin position="260"/>
        <end position="270"/>
    </location>
</feature>
<evidence type="ECO:0000313" key="16">
    <source>
        <dbReference type="Proteomes" id="UP000291000"/>
    </source>
</evidence>
<dbReference type="SUPFAM" id="SSF109640">
    <property type="entry name" value="KRAB domain (Kruppel-associated box)"/>
    <property type="match status" value="1"/>
</dbReference>
<dbReference type="Pfam" id="PF01352">
    <property type="entry name" value="KRAB"/>
    <property type="match status" value="1"/>
</dbReference>
<keyword evidence="6" id="KW-0862">Zinc</keyword>
<evidence type="ECO:0000259" key="14">
    <source>
        <dbReference type="PROSITE" id="PS50805"/>
    </source>
</evidence>
<keyword evidence="7" id="KW-0805">Transcription regulation</keyword>
<dbReference type="Pfam" id="PF00096">
    <property type="entry name" value="zf-C2H2"/>
    <property type="match status" value="6"/>
</dbReference>
<dbReference type="GO" id="GO:0005634">
    <property type="term" value="C:nucleus"/>
    <property type="evidence" value="ECO:0007669"/>
    <property type="project" value="UniProtKB-SubCell"/>
</dbReference>
<dbReference type="SUPFAM" id="SSF57667">
    <property type="entry name" value="beta-beta-alpha zinc fingers"/>
    <property type="match status" value="3"/>
</dbReference>
<feature type="domain" description="C2H2-type" evidence="13">
    <location>
        <begin position="374"/>
        <end position="401"/>
    </location>
</feature>
<dbReference type="Gene3D" id="3.30.160.60">
    <property type="entry name" value="Classic Zinc Finger"/>
    <property type="match status" value="6"/>
</dbReference>
<accession>A0A452G240</accession>
<evidence type="ECO:0000256" key="2">
    <source>
        <dbReference type="ARBA" id="ARBA00006991"/>
    </source>
</evidence>
<dbReference type="OrthoDB" id="9516563at2759"/>
<dbReference type="GO" id="GO:0000122">
    <property type="term" value="P:negative regulation of transcription by RNA polymerase II"/>
    <property type="evidence" value="ECO:0007669"/>
    <property type="project" value="UniProtKB-ARBA"/>
</dbReference>
<dbReference type="FunFam" id="3.30.160.60:FF:002090">
    <property type="entry name" value="Zinc finger protein 473"/>
    <property type="match status" value="1"/>
</dbReference>
<gene>
    <name evidence="15" type="primary">ZNF114</name>
</gene>
<evidence type="ECO:0000256" key="9">
    <source>
        <dbReference type="ARBA" id="ARBA00023163"/>
    </source>
</evidence>
<evidence type="ECO:0000256" key="3">
    <source>
        <dbReference type="ARBA" id="ARBA00022723"/>
    </source>
</evidence>
<dbReference type="FunFam" id="3.30.160.60:FF:001465">
    <property type="entry name" value="Zinc finger protein 560"/>
    <property type="match status" value="1"/>
</dbReference>
<feature type="domain" description="C2H2-type" evidence="13">
    <location>
        <begin position="319"/>
        <end position="341"/>
    </location>
</feature>
<dbReference type="PROSITE" id="PS50805">
    <property type="entry name" value="KRAB"/>
    <property type="match status" value="1"/>
</dbReference>
<dbReference type="Gene3D" id="6.10.140.140">
    <property type="match status" value="1"/>
</dbReference>
<dbReference type="Ensembl" id="ENSCHIT00000038343.1">
    <property type="protein sequence ID" value="ENSCHIP00000030471.1"/>
    <property type="gene ID" value="ENSCHIG00000025224.1"/>
</dbReference>
<evidence type="ECO:0000256" key="10">
    <source>
        <dbReference type="ARBA" id="ARBA00023242"/>
    </source>
</evidence>
<keyword evidence="3" id="KW-0479">Metal-binding</keyword>
<proteinExistence type="inferred from homology"/>
<dbReference type="STRING" id="9925.ENSCHIP00000030468"/>
<keyword evidence="4" id="KW-0677">Repeat</keyword>
<feature type="domain" description="C2H2-type" evidence="13">
    <location>
        <begin position="346"/>
        <end position="373"/>
    </location>
</feature>
<dbReference type="InterPro" id="IPR036236">
    <property type="entry name" value="Znf_C2H2_sf"/>
</dbReference>
<feature type="domain" description="C2H2-type" evidence="13">
    <location>
        <begin position="291"/>
        <end position="318"/>
    </location>
</feature>
<evidence type="ECO:0000259" key="13">
    <source>
        <dbReference type="PROSITE" id="PS50157"/>
    </source>
</evidence>
<dbReference type="RefSeq" id="XP_005692874.2">
    <property type="nucleotide sequence ID" value="XM_005692817.3"/>
</dbReference>
<dbReference type="Ensembl" id="ENSCHIT00000038340.1">
    <property type="protein sequence ID" value="ENSCHIP00000030468.1"/>
    <property type="gene ID" value="ENSCHIG00000025224.1"/>
</dbReference>
<evidence type="ECO:0000256" key="5">
    <source>
        <dbReference type="ARBA" id="ARBA00022771"/>
    </source>
</evidence>
<dbReference type="InterPro" id="IPR036051">
    <property type="entry name" value="KRAB_dom_sf"/>
</dbReference>
<feature type="domain" description="C2H2-type" evidence="13">
    <location>
        <begin position="402"/>
        <end position="429"/>
    </location>
</feature>
<dbReference type="GO" id="GO:0000981">
    <property type="term" value="F:DNA-binding transcription factor activity, RNA polymerase II-specific"/>
    <property type="evidence" value="ECO:0007669"/>
    <property type="project" value="TreeGrafter"/>
</dbReference>
<dbReference type="CTD" id="163071"/>
<evidence type="ECO:0000256" key="4">
    <source>
        <dbReference type="ARBA" id="ARBA00022737"/>
    </source>
</evidence>
<comment type="similarity">
    <text evidence="2">Belongs to the krueppel C2H2-type zinc-finger protein family.</text>
</comment>
<evidence type="ECO:0000256" key="8">
    <source>
        <dbReference type="ARBA" id="ARBA00023125"/>
    </source>
</evidence>
<dbReference type="GeneID" id="102176069"/>
<dbReference type="AlphaFoldDB" id="A0A452G240"/>
<dbReference type="InterPro" id="IPR001909">
    <property type="entry name" value="KRAB"/>
</dbReference>
<dbReference type="GeneTree" id="ENSGT00950000183169"/>
<evidence type="ECO:0000256" key="1">
    <source>
        <dbReference type="ARBA" id="ARBA00004123"/>
    </source>
</evidence>
<dbReference type="PROSITE" id="PS50157">
    <property type="entry name" value="ZINC_FINGER_C2H2_2"/>
    <property type="match status" value="6"/>
</dbReference>
<sequence>MDSLTLEDVAVNFTQEEWALLDTAQRQLYRDVTLETCGHLAYVDWVTRHQTKESTPQQNSLAKRTFQGVNRAHLASSGSQLSDLREDWMRTLKHVAATHKKDASPAGFWEYPETRDISNPGQKIVPSQGDSTGKHNPRRNSDILKQILLLPSNQKIYTNNEDDRVKWQEMPWIPRARTQTELKSKAQMDHQNDLLHLQAEMYMGVSIHEYSPRGKALEGDISLRTRGMPVKEKPHHSHQCENTFLNNSLPAGQAQPYEAETNNENNQSGKTFVPVPSSDSHRRTSMGGKSYKCRDCGKGFMYQSSLKKHMKIHMGEKPYACENCGETFRYILHLNKHLRNHHLKTFECPECGKRFNRSSKLKEHIRIHTGEKLYKCQECGKTFTRSSNFKGHIRIHTGEKPYKCQQCGKTFHRSSNFKGHIRIHTGEKPYKCQKCGKSYTNYSSLKAHLKKVCG</sequence>
<feature type="domain" description="KRAB" evidence="14">
    <location>
        <begin position="4"/>
        <end position="100"/>
    </location>
</feature>
<dbReference type="GO" id="GO:0000977">
    <property type="term" value="F:RNA polymerase II transcription regulatory region sequence-specific DNA binding"/>
    <property type="evidence" value="ECO:0007669"/>
    <property type="project" value="TreeGrafter"/>
</dbReference>
<evidence type="ECO:0000256" key="12">
    <source>
        <dbReference type="SAM" id="MobiDB-lite"/>
    </source>
</evidence>
<dbReference type="GO" id="GO:0008270">
    <property type="term" value="F:zinc ion binding"/>
    <property type="evidence" value="ECO:0007669"/>
    <property type="project" value="UniProtKB-KW"/>
</dbReference>
<keyword evidence="10" id="KW-0539">Nucleus</keyword>
<evidence type="ECO:0000256" key="11">
    <source>
        <dbReference type="PROSITE-ProRule" id="PRU00042"/>
    </source>
</evidence>
<feature type="region of interest" description="Disordered" evidence="12">
    <location>
        <begin position="106"/>
        <end position="139"/>
    </location>
</feature>
<dbReference type="FunFam" id="3.30.160.60:FF:000690">
    <property type="entry name" value="Zinc finger protein 354C"/>
    <property type="match status" value="1"/>
</dbReference>
<evidence type="ECO:0000256" key="7">
    <source>
        <dbReference type="ARBA" id="ARBA00023015"/>
    </source>
</evidence>
<evidence type="ECO:0000256" key="6">
    <source>
        <dbReference type="ARBA" id="ARBA00022833"/>
    </source>
</evidence>
<keyword evidence="5 11" id="KW-0863">Zinc-finger</keyword>
<feature type="region of interest" description="Disordered" evidence="12">
    <location>
        <begin position="255"/>
        <end position="286"/>
    </location>
</feature>
<dbReference type="FunFam" id="3.30.160.60:FF:000770">
    <property type="entry name" value="zinc finger protein 16"/>
    <property type="match status" value="1"/>
</dbReference>
<dbReference type="SMART" id="SM00355">
    <property type="entry name" value="ZnF_C2H2"/>
    <property type="match status" value="6"/>
</dbReference>
<feature type="domain" description="C2H2-type" evidence="13">
    <location>
        <begin position="430"/>
        <end position="454"/>
    </location>
</feature>
<keyword evidence="9" id="KW-0804">Transcription</keyword>
<dbReference type="RefSeq" id="XP_013827035.2">
    <property type="nucleotide sequence ID" value="XM_013971581.2"/>
</dbReference>